<organism evidence="1 2">
    <name type="scientific">Lepeophtheirus salmonis</name>
    <name type="common">Salmon louse</name>
    <name type="synonym">Caligus salmonis</name>
    <dbReference type="NCBI Taxonomy" id="72036"/>
    <lineage>
        <taxon>Eukaryota</taxon>
        <taxon>Metazoa</taxon>
        <taxon>Ecdysozoa</taxon>
        <taxon>Arthropoda</taxon>
        <taxon>Crustacea</taxon>
        <taxon>Multicrustacea</taxon>
        <taxon>Hexanauplia</taxon>
        <taxon>Copepoda</taxon>
        <taxon>Siphonostomatoida</taxon>
        <taxon>Caligidae</taxon>
        <taxon>Lepeophtheirus</taxon>
    </lineage>
</organism>
<keyword evidence="2" id="KW-1185">Reference proteome</keyword>
<protein>
    <submittedName>
        <fullName evidence="1">(salmon louse) hypothetical protein</fullName>
    </submittedName>
</protein>
<sequence length="490" mass="56281">MSQENAASKAIEPVLLVEKAAPPKIFVSVQNTTNEIVDFVIQEKISKETESERIVKNILMKRIVASGSDFLVNLQATEIRRSSRARVTVIDKTDSDSAGNSRSVPVEDPIHSYLASFIPDALLNPPLNDVVENDVNEEDKENGTQIGKSSSFEKTITGDLENRTYHGLCILYSSKYNWNYKMMESFYALYLDWRHHFVFPDFYEPEVQIYFTLMIFANEVALDIEKRAIEAETLGSPEKDIARPPGFYKYLKSDLKYMALNSYELDLDWQIRIASIEFEHMIINEDGKSAHKSGEKLKELYNIERKAKIILLPFSHYQVCSSLMVDETLESLKRNGLVDKISSLFKKKDYSTLISVLQGSLSQKNNYSNCLKWSCIALCDFIEEKTKLNNKEGTNSRRGAVEDFTWTVDCFDLLKTIECCLLYTSMKKALSLDLKSRLLKQLLKIIVIQIDFYAKQFVIKSTLPWIFVYRLIESENDSSHPEIAFFDFIA</sequence>
<name>A0A7R8D5D6_LEPSM</name>
<dbReference type="AlphaFoldDB" id="A0A7R8D5D6"/>
<proteinExistence type="predicted"/>
<dbReference type="Proteomes" id="UP000675881">
    <property type="component" value="Chromosome 9"/>
</dbReference>
<accession>A0A7R8D5D6</accession>
<dbReference type="EMBL" id="HG994588">
    <property type="protein sequence ID" value="CAF3035150.1"/>
    <property type="molecule type" value="Genomic_DNA"/>
</dbReference>
<gene>
    <name evidence="1" type="ORF">LSAA_14937</name>
</gene>
<dbReference type="OrthoDB" id="6376137at2759"/>
<evidence type="ECO:0000313" key="1">
    <source>
        <dbReference type="EMBL" id="CAF3035150.1"/>
    </source>
</evidence>
<reference evidence="1" key="1">
    <citation type="submission" date="2021-02" db="EMBL/GenBank/DDBJ databases">
        <authorList>
            <person name="Bekaert M."/>
        </authorList>
    </citation>
    <scope>NUCLEOTIDE SEQUENCE</scope>
    <source>
        <strain evidence="1">IoA-00</strain>
    </source>
</reference>
<evidence type="ECO:0000313" key="2">
    <source>
        <dbReference type="Proteomes" id="UP000675881"/>
    </source>
</evidence>